<evidence type="ECO:0000256" key="1">
    <source>
        <dbReference type="SAM" id="Coils"/>
    </source>
</evidence>
<reference evidence="3 4" key="1">
    <citation type="submission" date="2017-06" db="EMBL/GenBank/DDBJ databases">
        <title>Whole Genome Sequences of Colwellia marinimaniae MTCD1.</title>
        <authorList>
            <person name="Kusumoto H."/>
            <person name="Inoue M."/>
            <person name="Tanikawa K."/>
            <person name="Maeji H."/>
            <person name="Cameron J.H."/>
            <person name="Bartlett D.H."/>
        </authorList>
    </citation>
    <scope>NUCLEOTIDE SEQUENCE [LARGE SCALE GENOMIC DNA]</scope>
    <source>
        <strain evidence="3 4">MTCD1</strain>
    </source>
</reference>
<name>A0ABQ0MVD7_9GAMM</name>
<dbReference type="EMBL" id="BDQM01000013">
    <property type="protein sequence ID" value="GAW96321.1"/>
    <property type="molecule type" value="Genomic_DNA"/>
</dbReference>
<feature type="coiled-coil region" evidence="1">
    <location>
        <begin position="49"/>
        <end position="108"/>
    </location>
</feature>
<sequence length="156" mass="17842">MSLLAVPIIAVLALFLVVLSSTVFFIYLTKLKGKLSMLEIKMQSAVLFVDELQSLNNKLQQEFELMASNSEQFSIENSQVSKQLEHSIKKLQQQAIEQQQLLSQWQESQGQNKFYNRAFKLAAKGANIEEIISECELPRAEVEMLLSVYQQRARSQ</sequence>
<keyword evidence="1" id="KW-0175">Coiled coil</keyword>
<comment type="caution">
    <text evidence="3">The sequence shown here is derived from an EMBL/GenBank/DDBJ whole genome shotgun (WGS) entry which is preliminary data.</text>
</comment>
<dbReference type="Proteomes" id="UP000197068">
    <property type="component" value="Unassembled WGS sequence"/>
</dbReference>
<evidence type="ECO:0000313" key="3">
    <source>
        <dbReference type="EMBL" id="GAW96321.1"/>
    </source>
</evidence>
<gene>
    <name evidence="3" type="ORF">MTCD1_01935</name>
</gene>
<keyword evidence="2" id="KW-0472">Membrane</keyword>
<keyword evidence="4" id="KW-1185">Reference proteome</keyword>
<evidence type="ECO:0000256" key="2">
    <source>
        <dbReference type="SAM" id="Phobius"/>
    </source>
</evidence>
<keyword evidence="2" id="KW-1133">Transmembrane helix</keyword>
<proteinExistence type="predicted"/>
<dbReference type="RefSeq" id="WP_057180233.1">
    <property type="nucleotide sequence ID" value="NZ_BDQM01000013.1"/>
</dbReference>
<dbReference type="Pfam" id="PF10975">
    <property type="entry name" value="DUF2802"/>
    <property type="match status" value="1"/>
</dbReference>
<dbReference type="InterPro" id="IPR021244">
    <property type="entry name" value="DUF2802"/>
</dbReference>
<organism evidence="3 4">
    <name type="scientific">Colwellia marinimaniae</name>
    <dbReference type="NCBI Taxonomy" id="1513592"/>
    <lineage>
        <taxon>Bacteria</taxon>
        <taxon>Pseudomonadati</taxon>
        <taxon>Pseudomonadota</taxon>
        <taxon>Gammaproteobacteria</taxon>
        <taxon>Alteromonadales</taxon>
        <taxon>Colwelliaceae</taxon>
        <taxon>Colwellia</taxon>
    </lineage>
</organism>
<protein>
    <submittedName>
        <fullName evidence="3">DUF2802 domain-containing protein</fullName>
    </submittedName>
</protein>
<keyword evidence="2" id="KW-0812">Transmembrane</keyword>
<evidence type="ECO:0000313" key="4">
    <source>
        <dbReference type="Proteomes" id="UP000197068"/>
    </source>
</evidence>
<accession>A0ABQ0MVD7</accession>
<feature type="transmembrane region" description="Helical" evidence="2">
    <location>
        <begin position="6"/>
        <end position="28"/>
    </location>
</feature>